<comment type="caution">
    <text evidence="15">The sequence shown here is derived from an EMBL/GenBank/DDBJ whole genome shotgun (WGS) entry which is preliminary data.</text>
</comment>
<feature type="binding site" evidence="9">
    <location>
        <position position="125"/>
    </location>
    <ligand>
        <name>Ca(2+)</name>
        <dbReference type="ChEBI" id="CHEBI:29108"/>
        <label>1</label>
    </ligand>
</feature>
<dbReference type="GO" id="GO:0020037">
    <property type="term" value="F:heme binding"/>
    <property type="evidence" value="ECO:0007669"/>
    <property type="project" value="InterPro"/>
</dbReference>
<evidence type="ECO:0000313" key="16">
    <source>
        <dbReference type="Proteomes" id="UP000525078"/>
    </source>
</evidence>
<evidence type="ECO:0000256" key="9">
    <source>
        <dbReference type="PIRSR" id="PIRSR600823-3"/>
    </source>
</evidence>
<dbReference type="Gene3D" id="1.10.520.10">
    <property type="match status" value="1"/>
</dbReference>
<evidence type="ECO:0000256" key="4">
    <source>
        <dbReference type="ARBA" id="ARBA00022559"/>
    </source>
</evidence>
<feature type="binding site" evidence="9">
    <location>
        <position position="134"/>
    </location>
    <ligand>
        <name>Ca(2+)</name>
        <dbReference type="ChEBI" id="CHEBI:29108"/>
        <label>1</label>
    </ligand>
</feature>
<gene>
    <name evidence="15" type="ORF">F8388_010503</name>
</gene>
<evidence type="ECO:0000256" key="3">
    <source>
        <dbReference type="ARBA" id="ARBA00012313"/>
    </source>
</evidence>
<accession>A0A7J6GPP8</accession>
<feature type="compositionally biased region" description="Basic and acidic residues" evidence="13">
    <location>
        <begin position="14"/>
        <end position="28"/>
    </location>
</feature>
<feature type="site" description="Transition state stabilizer" evidence="10">
    <location>
        <position position="111"/>
    </location>
</feature>
<dbReference type="EC" id="1.11.1.7" evidence="3"/>
<comment type="catalytic activity">
    <reaction evidence="1">
        <text>2 a phenolic donor + H2O2 = 2 a phenolic radical donor + 2 H2O</text>
        <dbReference type="Rhea" id="RHEA:56136"/>
        <dbReference type="ChEBI" id="CHEBI:15377"/>
        <dbReference type="ChEBI" id="CHEBI:16240"/>
        <dbReference type="ChEBI" id="CHEBI:139520"/>
        <dbReference type="ChEBI" id="CHEBI:139521"/>
        <dbReference type="EC" id="1.11.1.7"/>
    </reaction>
</comment>
<evidence type="ECO:0000256" key="10">
    <source>
        <dbReference type="PIRSR" id="PIRSR600823-4"/>
    </source>
</evidence>
<feature type="region of interest" description="Disordered" evidence="13">
    <location>
        <begin position="1"/>
        <end position="53"/>
    </location>
</feature>
<dbReference type="Pfam" id="PF00141">
    <property type="entry name" value="peroxidase"/>
    <property type="match status" value="1"/>
</dbReference>
<evidence type="ECO:0000256" key="7">
    <source>
        <dbReference type="ARBA" id="ARBA00023002"/>
    </source>
</evidence>
<dbReference type="AlphaFoldDB" id="A0A7J6GPP8"/>
<keyword evidence="11" id="KW-1015">Disulfide bond</keyword>
<name>A0A7J6GPP8_CANSA</name>
<feature type="disulfide bond" evidence="11">
    <location>
        <begin position="117"/>
        <end position="122"/>
    </location>
</feature>
<dbReference type="Proteomes" id="UP000525078">
    <property type="component" value="Unassembled WGS sequence"/>
</dbReference>
<dbReference type="PANTHER" id="PTHR31235">
    <property type="entry name" value="PEROXIDASE 25-RELATED"/>
    <property type="match status" value="1"/>
</dbReference>
<dbReference type="InterPro" id="IPR010255">
    <property type="entry name" value="Haem_peroxidase_sf"/>
</dbReference>
<evidence type="ECO:0000256" key="12">
    <source>
        <dbReference type="RuleBase" id="RU004241"/>
    </source>
</evidence>
<proteinExistence type="inferred from homology"/>
<evidence type="ECO:0000259" key="14">
    <source>
        <dbReference type="PROSITE" id="PS50873"/>
    </source>
</evidence>
<keyword evidence="7" id="KW-0560">Oxidoreductase</keyword>
<dbReference type="InterPro" id="IPR002016">
    <property type="entry name" value="Haem_peroxidase"/>
</dbReference>
<keyword evidence="4" id="KW-0575">Peroxidase</keyword>
<protein>
    <recommendedName>
        <fullName evidence="3">peroxidase</fullName>
        <ecNumber evidence="3">1.11.1.7</ecNumber>
    </recommendedName>
</protein>
<dbReference type="GO" id="GO:0140825">
    <property type="term" value="F:lactoperoxidase activity"/>
    <property type="evidence" value="ECO:0007669"/>
    <property type="project" value="UniProtKB-EC"/>
</dbReference>
<dbReference type="PRINTS" id="PR00461">
    <property type="entry name" value="PLPEROXIDASE"/>
</dbReference>
<dbReference type="InterPro" id="IPR000823">
    <property type="entry name" value="Peroxidase_pln"/>
</dbReference>
<dbReference type="PROSITE" id="PS50873">
    <property type="entry name" value="PEROXIDASE_4"/>
    <property type="match status" value="1"/>
</dbReference>
<keyword evidence="8" id="KW-0408">Iron</keyword>
<dbReference type="SUPFAM" id="SSF48113">
    <property type="entry name" value="Heme-dependent peroxidases"/>
    <property type="match status" value="1"/>
</dbReference>
<comment type="cofactor">
    <cofactor evidence="9">
        <name>Ca(2+)</name>
        <dbReference type="ChEBI" id="CHEBI:29108"/>
    </cofactor>
    <text evidence="9">Binds 2 calcium ions per subunit.</text>
</comment>
<feature type="domain" description="Plant heme peroxidase family profile" evidence="14">
    <location>
        <begin position="85"/>
        <end position="149"/>
    </location>
</feature>
<feature type="binding site" evidence="9">
    <location>
        <position position="116"/>
    </location>
    <ligand>
        <name>Ca(2+)</name>
        <dbReference type="ChEBI" id="CHEBI:29108"/>
        <label>1</label>
    </ligand>
</feature>
<keyword evidence="6 9" id="KW-0479">Metal-binding</keyword>
<keyword evidence="9" id="KW-0106">Calcium</keyword>
<feature type="binding site" evidence="9">
    <location>
        <position position="121"/>
    </location>
    <ligand>
        <name>Ca(2+)</name>
        <dbReference type="ChEBI" id="CHEBI:29108"/>
        <label>1</label>
    </ligand>
</feature>
<comment type="cofactor">
    <cofactor evidence="2">
        <name>heme b</name>
        <dbReference type="ChEBI" id="CHEBI:60344"/>
    </cofactor>
</comment>
<evidence type="ECO:0000256" key="13">
    <source>
        <dbReference type="SAM" id="MobiDB-lite"/>
    </source>
</evidence>
<sequence>MRLNRTKSKPGNGKRGEREQRKQRETDRTINAQTERNQKKKMERNETKKTQTWEGTELEVRHNKPIWHTCEWAGHQSWILLKKVPQSGVIVRSTMESHCKSNLPIALRIPRVHFYDCFVHGCDSSILIEGAANEKTAPPNNGITSYTVVATLSKNSKLHALVSFLMLIFSHSLHVIL</sequence>
<evidence type="ECO:0000256" key="8">
    <source>
        <dbReference type="ARBA" id="ARBA00023004"/>
    </source>
</evidence>
<feature type="binding site" evidence="9">
    <location>
        <position position="123"/>
    </location>
    <ligand>
        <name>Ca(2+)</name>
        <dbReference type="ChEBI" id="CHEBI:29108"/>
        <label>1</label>
    </ligand>
</feature>
<evidence type="ECO:0000256" key="5">
    <source>
        <dbReference type="ARBA" id="ARBA00022617"/>
    </source>
</evidence>
<organism evidence="15 16">
    <name type="scientific">Cannabis sativa</name>
    <name type="common">Hemp</name>
    <name type="synonym">Marijuana</name>
    <dbReference type="NCBI Taxonomy" id="3483"/>
    <lineage>
        <taxon>Eukaryota</taxon>
        <taxon>Viridiplantae</taxon>
        <taxon>Streptophyta</taxon>
        <taxon>Embryophyta</taxon>
        <taxon>Tracheophyta</taxon>
        <taxon>Spermatophyta</taxon>
        <taxon>Magnoliopsida</taxon>
        <taxon>eudicotyledons</taxon>
        <taxon>Gunneridae</taxon>
        <taxon>Pentapetalae</taxon>
        <taxon>rosids</taxon>
        <taxon>fabids</taxon>
        <taxon>Rosales</taxon>
        <taxon>Cannabaceae</taxon>
        <taxon>Cannabis</taxon>
    </lineage>
</organism>
<reference evidence="15 16" key="1">
    <citation type="journal article" date="2020" name="bioRxiv">
        <title>Sequence and annotation of 42 cannabis genomes reveals extensive copy number variation in cannabinoid synthesis and pathogen resistance genes.</title>
        <authorList>
            <person name="Mckernan K.J."/>
            <person name="Helbert Y."/>
            <person name="Kane L.T."/>
            <person name="Ebling H."/>
            <person name="Zhang L."/>
            <person name="Liu B."/>
            <person name="Eaton Z."/>
            <person name="Mclaughlin S."/>
            <person name="Kingan S."/>
            <person name="Baybayan P."/>
            <person name="Concepcion G."/>
            <person name="Jordan M."/>
            <person name="Riva A."/>
            <person name="Barbazuk W."/>
            <person name="Harkins T."/>
        </authorList>
    </citation>
    <scope>NUCLEOTIDE SEQUENCE [LARGE SCALE GENOMIC DNA]</scope>
    <source>
        <strain evidence="16">cv. Jamaican Lion 4</strain>
        <tissue evidence="15">Leaf</tissue>
    </source>
</reference>
<evidence type="ECO:0000313" key="15">
    <source>
        <dbReference type="EMBL" id="KAF4384905.1"/>
    </source>
</evidence>
<dbReference type="GO" id="GO:0046872">
    <property type="term" value="F:metal ion binding"/>
    <property type="evidence" value="ECO:0007669"/>
    <property type="project" value="UniProtKB-KW"/>
</dbReference>
<feature type="binding site" evidence="9">
    <location>
        <position position="119"/>
    </location>
    <ligand>
        <name>Ca(2+)</name>
        <dbReference type="ChEBI" id="CHEBI:29108"/>
        <label>1</label>
    </ligand>
</feature>
<dbReference type="GO" id="GO:0006979">
    <property type="term" value="P:response to oxidative stress"/>
    <property type="evidence" value="ECO:0007669"/>
    <property type="project" value="InterPro"/>
</dbReference>
<comment type="similarity">
    <text evidence="12">Belongs to the peroxidase family.</text>
</comment>
<dbReference type="EMBL" id="JAATIP010000046">
    <property type="protein sequence ID" value="KAF4384905.1"/>
    <property type="molecule type" value="Genomic_DNA"/>
</dbReference>
<evidence type="ECO:0000256" key="1">
    <source>
        <dbReference type="ARBA" id="ARBA00000189"/>
    </source>
</evidence>
<evidence type="ECO:0000256" key="2">
    <source>
        <dbReference type="ARBA" id="ARBA00001970"/>
    </source>
</evidence>
<evidence type="ECO:0000256" key="11">
    <source>
        <dbReference type="PIRSR" id="PIRSR600823-5"/>
    </source>
</evidence>
<evidence type="ECO:0000256" key="6">
    <source>
        <dbReference type="ARBA" id="ARBA00022723"/>
    </source>
</evidence>
<keyword evidence="5" id="KW-0349">Heme</keyword>